<protein>
    <submittedName>
        <fullName evidence="1">TmRNA tag peptide</fullName>
    </submittedName>
</protein>
<accession>A0A224AAT8</accession>
<feature type="non-terminal residue" evidence="1">
    <location>
        <position position="1"/>
    </location>
</feature>
<keyword evidence="2" id="KW-1185">Reference proteome</keyword>
<proteinExistence type="predicted"/>
<reference evidence="1 2" key="1">
    <citation type="submission" date="2014-06" db="EMBL/GenBank/DDBJ databases">
        <title>Genome sequence of the intracellular symbiont Blattabacterium cuenoti, strain STAT from the wood feeding cockroach Salganea taiwanensis taiwanensis.</title>
        <authorList>
            <person name="Kinjo Y."/>
            <person name="Ohkuma M."/>
            <person name="Tokuda G."/>
        </authorList>
    </citation>
    <scope>NUCLEOTIDE SEQUENCE [LARGE SCALE GENOMIC DNA]</scope>
    <source>
        <strain evidence="1 2">STAT</strain>
    </source>
</reference>
<gene>
    <name evidence="1" type="primary">ssrA</name>
    <name evidence="1" type="ORF">STAT_008</name>
</gene>
<evidence type="ECO:0000313" key="1">
    <source>
        <dbReference type="EMBL" id="BBA16955.1"/>
    </source>
</evidence>
<dbReference type="Proteomes" id="UP000263619">
    <property type="component" value="Chromosome"/>
</dbReference>
<dbReference type="EMBL" id="AP014608">
    <property type="protein sequence ID" value="BBA16955.1"/>
    <property type="molecule type" value="Genomic_DNA"/>
</dbReference>
<evidence type="ECO:0000313" key="2">
    <source>
        <dbReference type="Proteomes" id="UP000263619"/>
    </source>
</evidence>
<name>A0A224AAT8_9FLAO</name>
<organism evidence="1 2">
    <name type="scientific">Blattabacterium cuenoti STAT</name>
    <dbReference type="NCBI Taxonomy" id="1457030"/>
    <lineage>
        <taxon>Bacteria</taxon>
        <taxon>Pseudomonadati</taxon>
        <taxon>Bacteroidota</taxon>
        <taxon>Flavobacteriia</taxon>
        <taxon>Flavobacteriales</taxon>
        <taxon>Blattabacteriaceae</taxon>
        <taxon>Blattabacterium</taxon>
    </lineage>
</organism>
<sequence length="15" mass="1704">VTKYINGEKEYAFAA</sequence>